<evidence type="ECO:0000313" key="9">
    <source>
        <dbReference type="EMBL" id="KAL2097993.1"/>
    </source>
</evidence>
<feature type="signal peptide" evidence="7">
    <location>
        <begin position="1"/>
        <end position="17"/>
    </location>
</feature>
<comment type="caution">
    <text evidence="9">The sequence shown here is derived from an EMBL/GenBank/DDBJ whole genome shotgun (WGS) entry which is preliminary data.</text>
</comment>
<dbReference type="SMART" id="SM00043">
    <property type="entry name" value="CY"/>
    <property type="match status" value="2"/>
</dbReference>
<keyword evidence="6" id="KW-0325">Glycoprotein</keyword>
<keyword evidence="10" id="KW-1185">Reference proteome</keyword>
<proteinExistence type="predicted"/>
<feature type="chain" id="PRO_5044886812" description="Cystatin fetuin-A-type domain-containing protein" evidence="7">
    <location>
        <begin position="18"/>
        <end position="320"/>
    </location>
</feature>
<dbReference type="EMBL" id="JBHFQA010000006">
    <property type="protein sequence ID" value="KAL2097993.1"/>
    <property type="molecule type" value="Genomic_DNA"/>
</dbReference>
<dbReference type="AlphaFoldDB" id="A0ABD1KFS1"/>
<dbReference type="InterPro" id="IPR050735">
    <property type="entry name" value="Kininogen_Fetuin_HRG"/>
</dbReference>
<evidence type="ECO:0000256" key="3">
    <source>
        <dbReference type="ARBA" id="ARBA00022729"/>
    </source>
</evidence>
<comment type="subcellular location">
    <subcellularLocation>
        <location evidence="1">Secreted</location>
    </subcellularLocation>
</comment>
<keyword evidence="5" id="KW-1015">Disulfide bond</keyword>
<organism evidence="9 10">
    <name type="scientific">Coilia grayii</name>
    <name type="common">Gray's grenadier anchovy</name>
    <dbReference type="NCBI Taxonomy" id="363190"/>
    <lineage>
        <taxon>Eukaryota</taxon>
        <taxon>Metazoa</taxon>
        <taxon>Chordata</taxon>
        <taxon>Craniata</taxon>
        <taxon>Vertebrata</taxon>
        <taxon>Euteleostomi</taxon>
        <taxon>Actinopterygii</taxon>
        <taxon>Neopterygii</taxon>
        <taxon>Teleostei</taxon>
        <taxon>Clupei</taxon>
        <taxon>Clupeiformes</taxon>
        <taxon>Clupeoidei</taxon>
        <taxon>Engraulidae</taxon>
        <taxon>Coilinae</taxon>
        <taxon>Coilia</taxon>
    </lineage>
</organism>
<evidence type="ECO:0000256" key="5">
    <source>
        <dbReference type="ARBA" id="ARBA00023157"/>
    </source>
</evidence>
<keyword evidence="4" id="KW-0677">Repeat</keyword>
<dbReference type="PANTHER" id="PTHR13814:SF6">
    <property type="entry name" value="ALPHA-2-HS-GLYCOPROTEIN"/>
    <property type="match status" value="1"/>
</dbReference>
<evidence type="ECO:0000256" key="6">
    <source>
        <dbReference type="ARBA" id="ARBA00023180"/>
    </source>
</evidence>
<name>A0ABD1KFS1_9TELE</name>
<dbReference type="SUPFAM" id="SSF54403">
    <property type="entry name" value="Cystatin/monellin"/>
    <property type="match status" value="2"/>
</dbReference>
<protein>
    <recommendedName>
        <fullName evidence="8">Cystatin fetuin-A-type domain-containing protein</fullName>
    </recommendedName>
</protein>
<evidence type="ECO:0000313" key="10">
    <source>
        <dbReference type="Proteomes" id="UP001591681"/>
    </source>
</evidence>
<accession>A0ABD1KFS1</accession>
<evidence type="ECO:0000259" key="8">
    <source>
        <dbReference type="PROSITE" id="PS51529"/>
    </source>
</evidence>
<evidence type="ECO:0000256" key="2">
    <source>
        <dbReference type="ARBA" id="ARBA00022525"/>
    </source>
</evidence>
<keyword evidence="3 7" id="KW-0732">Signal</keyword>
<dbReference type="InterPro" id="IPR046350">
    <property type="entry name" value="Cystatin_sf"/>
</dbReference>
<evidence type="ECO:0000256" key="1">
    <source>
        <dbReference type="ARBA" id="ARBA00004613"/>
    </source>
</evidence>
<feature type="domain" description="Cystatin fetuin-A-type" evidence="8">
    <location>
        <begin position="18"/>
        <end position="130"/>
    </location>
</feature>
<sequence length="320" mass="34312">MRILCVFLGVLVVRAWALVLPTITMPPCDSPEAEMAAGVFQDYINAQRTSGFKYALNQIDEIKIIGTPNMEIYKMEIELLETKCHVLDPAPVTACPVRTKAEIAVEADCDVALTKTGGVLTVIEHRCKSEPETSTEDICVGCPHLLPLNDTNALQMTTASLAVFNSRTANVSLSKYAILEVGRLTTQVVSGAPKLFSEYVIVETNCTTTEDDNCVPLNQSMATYGFCTSGNVIANVSVDCRIFAPQQPVVEPAQNGTIPLLMIDMTGQLSAESVESLDPVKQASIISIVKRQAPAAGTVAPGGQSNTMPVPVCPGKVKFF</sequence>
<dbReference type="Gene3D" id="3.10.450.10">
    <property type="match status" value="2"/>
</dbReference>
<evidence type="ECO:0000256" key="4">
    <source>
        <dbReference type="ARBA" id="ARBA00022737"/>
    </source>
</evidence>
<dbReference type="InterPro" id="IPR000010">
    <property type="entry name" value="Cystatin_dom"/>
</dbReference>
<dbReference type="PANTHER" id="PTHR13814">
    <property type="entry name" value="FETUIN"/>
    <property type="match status" value="1"/>
</dbReference>
<keyword evidence="2" id="KW-0964">Secreted</keyword>
<reference evidence="9 10" key="1">
    <citation type="submission" date="2024-09" db="EMBL/GenBank/DDBJ databases">
        <title>A chromosome-level genome assembly of Gray's grenadier anchovy, Coilia grayii.</title>
        <authorList>
            <person name="Fu Z."/>
        </authorList>
    </citation>
    <scope>NUCLEOTIDE SEQUENCE [LARGE SCALE GENOMIC DNA]</scope>
    <source>
        <strain evidence="9">G4</strain>
        <tissue evidence="9">Muscle</tissue>
    </source>
</reference>
<dbReference type="Pfam" id="PF00031">
    <property type="entry name" value="Cystatin"/>
    <property type="match status" value="1"/>
</dbReference>
<evidence type="ECO:0000256" key="7">
    <source>
        <dbReference type="SAM" id="SignalP"/>
    </source>
</evidence>
<dbReference type="InterPro" id="IPR025760">
    <property type="entry name" value="Cystatin_Fetuin_A"/>
</dbReference>
<gene>
    <name evidence="9" type="ORF">ACEWY4_007200</name>
</gene>
<dbReference type="GO" id="GO:0005576">
    <property type="term" value="C:extracellular region"/>
    <property type="evidence" value="ECO:0007669"/>
    <property type="project" value="UniProtKB-SubCell"/>
</dbReference>
<dbReference type="Proteomes" id="UP001591681">
    <property type="component" value="Unassembled WGS sequence"/>
</dbReference>
<dbReference type="PROSITE" id="PS51529">
    <property type="entry name" value="CYSTATIN_FETUIN_A"/>
    <property type="match status" value="1"/>
</dbReference>